<dbReference type="OrthoDB" id="9803119at2"/>
<evidence type="ECO:0000256" key="8">
    <source>
        <dbReference type="ARBA" id="ARBA00023211"/>
    </source>
</evidence>
<dbReference type="SUPFAM" id="SSF56672">
    <property type="entry name" value="DNA/RNA polymerases"/>
    <property type="match status" value="1"/>
</dbReference>
<evidence type="ECO:0000256" key="11">
    <source>
        <dbReference type="SAM" id="MobiDB-lite"/>
    </source>
</evidence>
<proteinExistence type="inferred from homology"/>
<gene>
    <name evidence="10" type="primary">cas1</name>
    <name evidence="13" type="ORF">SAMN05216326_14713</name>
</gene>
<dbReference type="Pfam" id="PF00078">
    <property type="entry name" value="RVT_1"/>
    <property type="match status" value="1"/>
</dbReference>
<dbReference type="GO" id="GO:0003677">
    <property type="term" value="F:DNA binding"/>
    <property type="evidence" value="ECO:0007669"/>
    <property type="project" value="UniProtKB-KW"/>
</dbReference>
<dbReference type="InterPro" id="IPR043502">
    <property type="entry name" value="DNA/RNA_pol_sf"/>
</dbReference>
<evidence type="ECO:0000256" key="9">
    <source>
        <dbReference type="ARBA" id="ARBA00038592"/>
    </source>
</evidence>
<keyword evidence="5 10" id="KW-0460">Magnesium</keyword>
<organism evidence="13 14">
    <name type="scientific">Nitrosomonas marina</name>
    <dbReference type="NCBI Taxonomy" id="917"/>
    <lineage>
        <taxon>Bacteria</taxon>
        <taxon>Pseudomonadati</taxon>
        <taxon>Pseudomonadota</taxon>
        <taxon>Betaproteobacteria</taxon>
        <taxon>Nitrosomonadales</taxon>
        <taxon>Nitrosomonadaceae</taxon>
        <taxon>Nitrosomonas</taxon>
    </lineage>
</organism>
<comment type="function">
    <text evidence="10">CRISPR (clustered regularly interspaced short palindromic repeat), is an adaptive immune system that provides protection against mobile genetic elements (viruses, transposable elements and conjugative plasmids). CRISPR clusters contain spacers, sequences complementary to antecedent mobile elements, and target invading nucleic acids. CRISPR clusters are transcribed and processed into CRISPR RNA (crRNA). Acts as a dsDNA endonuclease. Involved in the integration of spacer DNA into the CRISPR cassette.</text>
</comment>
<feature type="binding site" evidence="10">
    <location>
        <position position="592"/>
    </location>
    <ligand>
        <name>Mn(2+)</name>
        <dbReference type="ChEBI" id="CHEBI:29035"/>
    </ligand>
</feature>
<sequence>MLAIGALLRKALTFSKLKQAWEKVADNKGMAGVDGETIDALSPQIDAVLRQLAKDVIHGIYRPRPLLRIWVERPGKSPRGLAIPTVRDRILQTSLTLVLTPKVEAELEDCSYAYRRGRSVRMAVERIGFYQRQGYHWIVDADIEAFFDTIPHAELLARLQTVAPEQALIDLVEQWLTTPIQDGDQQTLPHQGIPQGSPISPMLANLYLDTLDEVLLDADHVLIRYADDFIVLAKSRKRAEIALDLTREVLERLTLRLNPIKTRIVNFDDGLEFLGWYFVRSLAIPRTWHDTMPRNIKAAAPPSPSSETSTNTQSANVTPDNPTLPEQAASTISTGAETESNNPSPEIKQTITSEEPELDQSLPPLAPLQRTLYLVDKRARLNVDNQRYQVERDGKTILNLPAHQVDHIMLFGPVQVTTQVLQLAARHDCSLSYLSYLGRYYGRFDPETGQQITLLQAQFTCHADPAFQLDIARRIVAAKLHNSRLVLARNQRHLKSSPLDLSANQRLKQIEQSLKTTTSMESLRGSEGAAAALYWRAFAELIPPPWQFSKRLARPAPDPINAMLSLGYTLLYQAIAGLLQARSLNAHLGMLHLPGGSHLALASDLMEVFRAYVVDATVLRLLRTRQLDPEAHSIQSEVCSLGNDTIRIFIRALEDRFNGIQQHPQTEAEMDLRRIIDHDILTLARAFRSNNVNEFQATRWR</sequence>
<dbReference type="GO" id="GO:0051607">
    <property type="term" value="P:defense response to virus"/>
    <property type="evidence" value="ECO:0007669"/>
    <property type="project" value="UniProtKB-UniRule"/>
</dbReference>
<name>A0A1I0FZQ6_9PROT</name>
<accession>A0A1I0FZQ6</accession>
<evidence type="ECO:0000256" key="10">
    <source>
        <dbReference type="HAMAP-Rule" id="MF_01470"/>
    </source>
</evidence>
<keyword evidence="8 10" id="KW-0464">Manganese</keyword>
<keyword evidence="3 10" id="KW-0255">Endonuclease</keyword>
<dbReference type="HAMAP" id="MF_01470">
    <property type="entry name" value="Cas1"/>
    <property type="match status" value="1"/>
</dbReference>
<dbReference type="PANTHER" id="PTHR34353">
    <property type="entry name" value="CRISPR-ASSOCIATED ENDONUCLEASE CAS1 1"/>
    <property type="match status" value="1"/>
</dbReference>
<dbReference type="Gene3D" id="3.30.70.270">
    <property type="match status" value="1"/>
</dbReference>
<comment type="similarity">
    <text evidence="10">Belongs to the CRISPR-associated endonuclease Cas1 family.</text>
</comment>
<dbReference type="InterPro" id="IPR002729">
    <property type="entry name" value="CRISPR-assoc_Cas1"/>
</dbReference>
<dbReference type="Gene3D" id="3.100.10.20">
    <property type="entry name" value="CRISPR-associated endonuclease Cas1, N-terminal domain"/>
    <property type="match status" value="1"/>
</dbReference>
<evidence type="ECO:0000256" key="3">
    <source>
        <dbReference type="ARBA" id="ARBA00022759"/>
    </source>
</evidence>
<feature type="binding site" evidence="10">
    <location>
        <position position="527"/>
    </location>
    <ligand>
        <name>Mn(2+)</name>
        <dbReference type="ChEBI" id="CHEBI:29035"/>
    </ligand>
</feature>
<evidence type="ECO:0000313" key="13">
    <source>
        <dbReference type="EMBL" id="SET63032.1"/>
    </source>
</evidence>
<dbReference type="EMBL" id="FOIA01000047">
    <property type="protein sequence ID" value="SET63032.1"/>
    <property type="molecule type" value="Genomic_DNA"/>
</dbReference>
<dbReference type="PROSITE" id="PS50878">
    <property type="entry name" value="RT_POL"/>
    <property type="match status" value="1"/>
</dbReference>
<dbReference type="InterPro" id="IPR050646">
    <property type="entry name" value="Cas1"/>
</dbReference>
<dbReference type="InterPro" id="IPR000477">
    <property type="entry name" value="RT_dom"/>
</dbReference>
<dbReference type="Pfam" id="PF01867">
    <property type="entry name" value="Cas_Cas1"/>
    <property type="match status" value="1"/>
</dbReference>
<dbReference type="GO" id="GO:0046872">
    <property type="term" value="F:metal ion binding"/>
    <property type="evidence" value="ECO:0007669"/>
    <property type="project" value="UniProtKB-UniRule"/>
</dbReference>
<evidence type="ECO:0000313" key="14">
    <source>
        <dbReference type="Proteomes" id="UP000199345"/>
    </source>
</evidence>
<dbReference type="AlphaFoldDB" id="A0A1I0FZQ6"/>
<dbReference type="InterPro" id="IPR043128">
    <property type="entry name" value="Rev_trsase/Diguanyl_cyclase"/>
</dbReference>
<keyword evidence="6 10" id="KW-0051">Antiviral defense</keyword>
<feature type="domain" description="Reverse transcriptase" evidence="12">
    <location>
        <begin position="1"/>
        <end position="278"/>
    </location>
</feature>
<keyword evidence="7 10" id="KW-0238">DNA-binding</keyword>
<evidence type="ECO:0000256" key="4">
    <source>
        <dbReference type="ARBA" id="ARBA00022801"/>
    </source>
</evidence>
<protein>
    <recommendedName>
        <fullName evidence="10">CRISPR-associated endonuclease Cas1</fullName>
        <ecNumber evidence="10">3.1.-.-</ecNumber>
    </recommendedName>
</protein>
<dbReference type="Gene3D" id="1.20.120.920">
    <property type="entry name" value="CRISPR-associated endonuclease Cas1, C-terminal domain"/>
    <property type="match status" value="1"/>
</dbReference>
<evidence type="ECO:0000256" key="5">
    <source>
        <dbReference type="ARBA" id="ARBA00022842"/>
    </source>
</evidence>
<feature type="compositionally biased region" description="Polar residues" evidence="11">
    <location>
        <begin position="307"/>
        <end position="321"/>
    </location>
</feature>
<dbReference type="GO" id="GO:0043571">
    <property type="term" value="P:maintenance of CRISPR repeat elements"/>
    <property type="evidence" value="ECO:0007669"/>
    <property type="project" value="UniProtKB-UniRule"/>
</dbReference>
<feature type="region of interest" description="Disordered" evidence="11">
    <location>
        <begin position="294"/>
        <end position="363"/>
    </location>
</feature>
<dbReference type="RefSeq" id="WP_090661742.1">
    <property type="nucleotide sequence ID" value="NZ_FOIA01000047.1"/>
</dbReference>
<dbReference type="GO" id="GO:0004519">
    <property type="term" value="F:endonuclease activity"/>
    <property type="evidence" value="ECO:0007669"/>
    <property type="project" value="UniProtKB-UniRule"/>
</dbReference>
<evidence type="ECO:0000256" key="7">
    <source>
        <dbReference type="ARBA" id="ARBA00023125"/>
    </source>
</evidence>
<dbReference type="EC" id="3.1.-.-" evidence="10"/>
<keyword evidence="2 10" id="KW-0479">Metal-binding</keyword>
<feature type="compositionally biased region" description="Polar residues" evidence="11">
    <location>
        <begin position="328"/>
        <end position="353"/>
    </location>
</feature>
<evidence type="ECO:0000256" key="1">
    <source>
        <dbReference type="ARBA" id="ARBA00022722"/>
    </source>
</evidence>
<keyword evidence="1 10" id="KW-0540">Nuclease</keyword>
<dbReference type="Proteomes" id="UP000199345">
    <property type="component" value="Unassembled WGS sequence"/>
</dbReference>
<evidence type="ECO:0000259" key="12">
    <source>
        <dbReference type="PROSITE" id="PS50878"/>
    </source>
</evidence>
<dbReference type="CDD" id="cd09634">
    <property type="entry name" value="Cas1_I-II-III"/>
    <property type="match status" value="1"/>
</dbReference>
<dbReference type="InterPro" id="IPR042206">
    <property type="entry name" value="CRISPR-assoc_Cas1_C"/>
</dbReference>
<evidence type="ECO:0000256" key="2">
    <source>
        <dbReference type="ARBA" id="ARBA00022723"/>
    </source>
</evidence>
<dbReference type="NCBIfam" id="TIGR00287">
    <property type="entry name" value="cas1"/>
    <property type="match status" value="1"/>
</dbReference>
<evidence type="ECO:0000256" key="6">
    <source>
        <dbReference type="ARBA" id="ARBA00023118"/>
    </source>
</evidence>
<comment type="subunit">
    <text evidence="9 10">Homodimer, forms a heterotetramer with a Cas2 homodimer.</text>
</comment>
<dbReference type="InterPro" id="IPR042211">
    <property type="entry name" value="CRISPR-assoc_Cas1_N"/>
</dbReference>
<keyword evidence="14" id="KW-1185">Reference proteome</keyword>
<dbReference type="GO" id="GO:0016787">
    <property type="term" value="F:hydrolase activity"/>
    <property type="evidence" value="ECO:0007669"/>
    <property type="project" value="UniProtKB-KW"/>
</dbReference>
<reference evidence="14" key="1">
    <citation type="submission" date="2016-10" db="EMBL/GenBank/DDBJ databases">
        <authorList>
            <person name="Varghese N."/>
            <person name="Submissions S."/>
        </authorList>
    </citation>
    <scope>NUCLEOTIDE SEQUENCE [LARGE SCALE GENOMIC DNA]</scope>
    <source>
        <strain evidence="14">Nm71</strain>
    </source>
</reference>
<dbReference type="CDD" id="cd01651">
    <property type="entry name" value="RT_G2_intron"/>
    <property type="match status" value="1"/>
</dbReference>
<keyword evidence="4 10" id="KW-0378">Hydrolase</keyword>
<dbReference type="PANTHER" id="PTHR34353:SF2">
    <property type="entry name" value="CRISPR-ASSOCIATED ENDONUCLEASE CAS1 1"/>
    <property type="match status" value="1"/>
</dbReference>
<comment type="cofactor">
    <cofactor evidence="10">
        <name>Mg(2+)</name>
        <dbReference type="ChEBI" id="CHEBI:18420"/>
    </cofactor>
    <cofactor evidence="10">
        <name>Mn(2+)</name>
        <dbReference type="ChEBI" id="CHEBI:29035"/>
    </cofactor>
</comment>
<feature type="binding site" evidence="10">
    <location>
        <position position="607"/>
    </location>
    <ligand>
        <name>Mn(2+)</name>
        <dbReference type="ChEBI" id="CHEBI:29035"/>
    </ligand>
</feature>